<comment type="function">
    <text evidence="5">Responsible for synthesis of pseudouridine from uracil.</text>
</comment>
<evidence type="ECO:0000256" key="3">
    <source>
        <dbReference type="PIRSR" id="PIRSR606225-1"/>
    </source>
</evidence>
<sequence length="347" mass="39829">MAENIELLEQDEKELFEHLRIEVDKGQALLRIDKFLMNRVENASRNKIQNAIDTGSVLVNGNEVKSSYRVRPLDIITVVLPDPPRDTEVYPEDIPLNIVFEDDDILIVNKVAGMVVHPGFNNYTGTLVNALTFHLNQLPTMPGNTGRPGLVHRIDKDTSGLLVIAKSEYAMTHLAKQFYDHSIHRKYVALVWGDLREDGTITGYIGRHLKDRRIMDMYDAPENGRWSVTHYKIIERLGYVTLVECELETGRTHQIRTHFQSIGHPLFNDAAYGGEKIKKGTVFTKYKQFVDNCFQLLPRQALHAKSLGFIHPRTKELVSFEVPMPEDFRQGLEKWRAYSNTFSTHNE</sequence>
<dbReference type="PROSITE" id="PS01129">
    <property type="entry name" value="PSI_RLU"/>
    <property type="match status" value="1"/>
</dbReference>
<organism evidence="7 8">
    <name type="scientific">Rhinopithecimicrobium faecis</name>
    <dbReference type="NCBI Taxonomy" id="2820698"/>
    <lineage>
        <taxon>Bacteria</taxon>
        <taxon>Pseudomonadati</taxon>
        <taxon>Bacteroidota</taxon>
        <taxon>Sphingobacteriia</taxon>
        <taxon>Sphingobacteriales</taxon>
        <taxon>Sphingobacteriaceae</taxon>
        <taxon>Rhinopithecimicrobium</taxon>
    </lineage>
</organism>
<dbReference type="RefSeq" id="WP_353546209.1">
    <property type="nucleotide sequence ID" value="NZ_JAGKSB010000003.1"/>
</dbReference>
<keyword evidence="4" id="KW-0694">RNA-binding</keyword>
<dbReference type="PANTHER" id="PTHR21600">
    <property type="entry name" value="MITOCHONDRIAL RNA PSEUDOURIDINE SYNTHASE"/>
    <property type="match status" value="1"/>
</dbReference>
<dbReference type="InterPro" id="IPR050188">
    <property type="entry name" value="RluA_PseudoU_synthase"/>
</dbReference>
<dbReference type="InterPro" id="IPR020103">
    <property type="entry name" value="PsdUridine_synth_cat_dom_sf"/>
</dbReference>
<dbReference type="InterPro" id="IPR006145">
    <property type="entry name" value="PsdUridine_synth_RsuA/RluA"/>
</dbReference>
<comment type="caution">
    <text evidence="7">The sequence shown here is derived from an EMBL/GenBank/DDBJ whole genome shotgun (WGS) entry which is preliminary data.</text>
</comment>
<dbReference type="SUPFAM" id="SSF55120">
    <property type="entry name" value="Pseudouridine synthase"/>
    <property type="match status" value="1"/>
</dbReference>
<keyword evidence="8" id="KW-1185">Reference proteome</keyword>
<dbReference type="InterPro" id="IPR006224">
    <property type="entry name" value="PsdUridine_synth_RluA-like_CS"/>
</dbReference>
<comment type="catalytic activity">
    <reaction evidence="5">
        <text>a uridine in RNA = a pseudouridine in RNA</text>
        <dbReference type="Rhea" id="RHEA:48348"/>
        <dbReference type="Rhea" id="RHEA-COMP:12068"/>
        <dbReference type="Rhea" id="RHEA-COMP:12069"/>
        <dbReference type="ChEBI" id="CHEBI:65314"/>
        <dbReference type="ChEBI" id="CHEBI:65315"/>
    </reaction>
</comment>
<dbReference type="CDD" id="cd02869">
    <property type="entry name" value="PseudoU_synth_RluA_like"/>
    <property type="match status" value="1"/>
</dbReference>
<evidence type="ECO:0000256" key="5">
    <source>
        <dbReference type="RuleBase" id="RU362028"/>
    </source>
</evidence>
<evidence type="ECO:0000313" key="8">
    <source>
        <dbReference type="Proteomes" id="UP000679691"/>
    </source>
</evidence>
<name>A0A8T4HBC9_9SPHI</name>
<dbReference type="InterPro" id="IPR006225">
    <property type="entry name" value="PsdUridine_synth_RluC/D"/>
</dbReference>
<proteinExistence type="inferred from homology"/>
<dbReference type="Pfam" id="PF01479">
    <property type="entry name" value="S4"/>
    <property type="match status" value="1"/>
</dbReference>
<feature type="active site" evidence="3">
    <location>
        <position position="155"/>
    </location>
</feature>
<dbReference type="Proteomes" id="UP000679691">
    <property type="component" value="Unassembled WGS sequence"/>
</dbReference>
<reference evidence="7" key="1">
    <citation type="submission" date="2021-03" db="EMBL/GenBank/DDBJ databases">
        <authorList>
            <person name="Lu T."/>
            <person name="Wang Q."/>
            <person name="Han X."/>
        </authorList>
    </citation>
    <scope>NUCLEOTIDE SEQUENCE</scope>
    <source>
        <strain evidence="7">WQ 2009</strain>
    </source>
</reference>
<comment type="similarity">
    <text evidence="1 5">Belongs to the pseudouridine synthase RluA family.</text>
</comment>
<dbReference type="CDD" id="cd00165">
    <property type="entry name" value="S4"/>
    <property type="match status" value="1"/>
</dbReference>
<evidence type="ECO:0000256" key="1">
    <source>
        <dbReference type="ARBA" id="ARBA00010876"/>
    </source>
</evidence>
<dbReference type="Gene3D" id="3.30.2350.10">
    <property type="entry name" value="Pseudouridine synthase"/>
    <property type="match status" value="1"/>
</dbReference>
<evidence type="ECO:0000256" key="4">
    <source>
        <dbReference type="PROSITE-ProRule" id="PRU00182"/>
    </source>
</evidence>
<dbReference type="GO" id="GO:0003723">
    <property type="term" value="F:RNA binding"/>
    <property type="evidence" value="ECO:0007669"/>
    <property type="project" value="UniProtKB-KW"/>
</dbReference>
<feature type="domain" description="RNA-binding S4" evidence="6">
    <location>
        <begin position="30"/>
        <end position="95"/>
    </location>
</feature>
<dbReference type="GO" id="GO:0120159">
    <property type="term" value="F:rRNA pseudouridine synthase activity"/>
    <property type="evidence" value="ECO:0007669"/>
    <property type="project" value="UniProtKB-ARBA"/>
</dbReference>
<dbReference type="PANTHER" id="PTHR21600:SF44">
    <property type="entry name" value="RIBOSOMAL LARGE SUBUNIT PSEUDOURIDINE SYNTHASE D"/>
    <property type="match status" value="1"/>
</dbReference>
<evidence type="ECO:0000256" key="2">
    <source>
        <dbReference type="ARBA" id="ARBA00023235"/>
    </source>
</evidence>
<dbReference type="Pfam" id="PF00849">
    <property type="entry name" value="PseudoU_synth_2"/>
    <property type="match status" value="1"/>
</dbReference>
<dbReference type="InterPro" id="IPR036986">
    <property type="entry name" value="S4_RNA-bd_sf"/>
</dbReference>
<dbReference type="Gene3D" id="3.10.290.10">
    <property type="entry name" value="RNA-binding S4 domain"/>
    <property type="match status" value="1"/>
</dbReference>
<keyword evidence="2 5" id="KW-0413">Isomerase</keyword>
<dbReference type="NCBIfam" id="TIGR00005">
    <property type="entry name" value="rluA_subfam"/>
    <property type="match status" value="1"/>
</dbReference>
<protein>
    <recommendedName>
        <fullName evidence="5">Pseudouridine synthase</fullName>
        <ecNumber evidence="5">5.4.99.-</ecNumber>
    </recommendedName>
</protein>
<evidence type="ECO:0000313" key="7">
    <source>
        <dbReference type="EMBL" id="MBP3942727.1"/>
    </source>
</evidence>
<dbReference type="PROSITE" id="PS50889">
    <property type="entry name" value="S4"/>
    <property type="match status" value="1"/>
</dbReference>
<evidence type="ECO:0000259" key="6">
    <source>
        <dbReference type="SMART" id="SM00363"/>
    </source>
</evidence>
<dbReference type="AlphaFoldDB" id="A0A8T4HBC9"/>
<dbReference type="EC" id="5.4.99.-" evidence="5"/>
<dbReference type="EMBL" id="JAGKSB010000003">
    <property type="protein sequence ID" value="MBP3942727.1"/>
    <property type="molecule type" value="Genomic_DNA"/>
</dbReference>
<dbReference type="SMART" id="SM00363">
    <property type="entry name" value="S4"/>
    <property type="match status" value="1"/>
</dbReference>
<dbReference type="SUPFAM" id="SSF55174">
    <property type="entry name" value="Alpha-L RNA-binding motif"/>
    <property type="match status" value="1"/>
</dbReference>
<accession>A0A8T4HBC9</accession>
<dbReference type="InterPro" id="IPR002942">
    <property type="entry name" value="S4_RNA-bd"/>
</dbReference>
<gene>
    <name evidence="7" type="ORF">J5U18_03965</name>
</gene>
<dbReference type="GO" id="GO:0000455">
    <property type="term" value="P:enzyme-directed rRNA pseudouridine synthesis"/>
    <property type="evidence" value="ECO:0007669"/>
    <property type="project" value="UniProtKB-ARBA"/>
</dbReference>